<accession>A0A6I4WG58</accession>
<evidence type="ECO:0000256" key="2">
    <source>
        <dbReference type="SAM" id="Phobius"/>
    </source>
</evidence>
<evidence type="ECO:0000256" key="1">
    <source>
        <dbReference type="SAM" id="MobiDB-lite"/>
    </source>
</evidence>
<sequence>MRNRLAMSLPPGRARRASGIHGGAAVDSSDGAPPGPPRRVPGYGPEQNWLRVTPKSVDVVVRSAGLSARNLFSATLVPLLFFAWISLLPAMLGAILALGIISETSEIIMKTTAGAAFLVTFVTLSLMTEFFSVLRVSFVPATDPTTVRLVRGWRISRAPIATVSAVTVIEHRERDVPDDPSSGIPLGIGLALHHPDGSVWTSTGIPERLLDGVISRVPRPDCQALARQLADVLGPVGIPVEHEYQLHERRSLPWNSGGSASANTGGF</sequence>
<proteinExistence type="predicted"/>
<comment type="caution">
    <text evidence="3">The sequence shown here is derived from an EMBL/GenBank/DDBJ whole genome shotgun (WGS) entry which is preliminary data.</text>
</comment>
<keyword evidence="2" id="KW-1133">Transmembrane helix</keyword>
<name>A0A6I4WG58_9ACTN</name>
<dbReference type="Proteomes" id="UP000431901">
    <property type="component" value="Unassembled WGS sequence"/>
</dbReference>
<keyword evidence="4" id="KW-1185">Reference proteome</keyword>
<keyword evidence="2" id="KW-0472">Membrane</keyword>
<dbReference type="EMBL" id="WUTW01000002">
    <property type="protein sequence ID" value="MXQ65572.1"/>
    <property type="molecule type" value="Genomic_DNA"/>
</dbReference>
<feature type="transmembrane region" description="Helical" evidence="2">
    <location>
        <begin position="107"/>
        <end position="127"/>
    </location>
</feature>
<feature type="region of interest" description="Disordered" evidence="1">
    <location>
        <begin position="1"/>
        <end position="45"/>
    </location>
</feature>
<organism evidence="3 4">
    <name type="scientific">Actinomadura rayongensis</name>
    <dbReference type="NCBI Taxonomy" id="1429076"/>
    <lineage>
        <taxon>Bacteria</taxon>
        <taxon>Bacillati</taxon>
        <taxon>Actinomycetota</taxon>
        <taxon>Actinomycetes</taxon>
        <taxon>Streptosporangiales</taxon>
        <taxon>Thermomonosporaceae</taxon>
        <taxon>Actinomadura</taxon>
    </lineage>
</organism>
<protein>
    <submittedName>
        <fullName evidence="3">Uncharacterized protein</fullName>
    </submittedName>
</protein>
<dbReference type="AlphaFoldDB" id="A0A6I4WG58"/>
<dbReference type="RefSeq" id="WP_161103649.1">
    <property type="nucleotide sequence ID" value="NZ_JBHLYI010000006.1"/>
</dbReference>
<evidence type="ECO:0000313" key="4">
    <source>
        <dbReference type="Proteomes" id="UP000431901"/>
    </source>
</evidence>
<feature type="transmembrane region" description="Helical" evidence="2">
    <location>
        <begin position="79"/>
        <end position="101"/>
    </location>
</feature>
<gene>
    <name evidence="3" type="ORF">GQ466_16205</name>
</gene>
<reference evidence="3 4" key="1">
    <citation type="submission" date="2019-12" db="EMBL/GenBank/DDBJ databases">
        <title>Nocardia macrotermitis sp. nov. and Nocardia aurantia sp. nov., isolated from the gut of the fungus growing-termite Macrotermes natalensis.</title>
        <authorList>
            <person name="Christine B."/>
            <person name="Rene B."/>
        </authorList>
    </citation>
    <scope>NUCLEOTIDE SEQUENCE [LARGE SCALE GENOMIC DNA]</scope>
    <source>
        <strain evidence="3 4">DSM 102126</strain>
    </source>
</reference>
<keyword evidence="2" id="KW-0812">Transmembrane</keyword>
<evidence type="ECO:0000313" key="3">
    <source>
        <dbReference type="EMBL" id="MXQ65572.1"/>
    </source>
</evidence>